<dbReference type="PANTHER" id="PTHR40278">
    <property type="entry name" value="DNA UTILIZATION PROTEIN HOFN"/>
    <property type="match status" value="1"/>
</dbReference>
<comment type="caution">
    <text evidence="2">The sequence shown here is derived from an EMBL/GenBank/DDBJ whole genome shotgun (WGS) entry which is preliminary data.</text>
</comment>
<keyword evidence="1" id="KW-0472">Membrane</keyword>
<dbReference type="Pfam" id="PF05137">
    <property type="entry name" value="PilN"/>
    <property type="match status" value="1"/>
</dbReference>
<reference evidence="2 3" key="1">
    <citation type="submission" date="2020-11" db="EMBL/GenBank/DDBJ databases">
        <title>Identification of Lelliottia nimipressuralis from Wound Infection by Whole Genome-Based Bacterial Identification.</title>
        <authorList>
            <person name="Navarathna D.H."/>
            <person name="Choi H."/>
            <person name="Jinadatha C."/>
            <person name="Chatterjee P."/>
            <person name="Hwang M."/>
        </authorList>
    </citation>
    <scope>NUCLEOTIDE SEQUENCE [LARGE SCALE GENOMIC DNA]</scope>
    <source>
        <strain evidence="2 3">DN2020</strain>
    </source>
</reference>
<dbReference type="InterPro" id="IPR007813">
    <property type="entry name" value="PilN"/>
</dbReference>
<organism evidence="2 3">
    <name type="scientific">Lelliottia nimipressuralis</name>
    <dbReference type="NCBI Taxonomy" id="69220"/>
    <lineage>
        <taxon>Bacteria</taxon>
        <taxon>Pseudomonadati</taxon>
        <taxon>Pseudomonadota</taxon>
        <taxon>Gammaproteobacteria</taxon>
        <taxon>Enterobacterales</taxon>
        <taxon>Enterobacteriaceae</taxon>
        <taxon>Lelliottia</taxon>
    </lineage>
</organism>
<dbReference type="AlphaFoldDB" id="A0ABD4KC08"/>
<protein>
    <submittedName>
        <fullName evidence="2">PilN domain-containing protein</fullName>
    </submittedName>
</protein>
<proteinExistence type="predicted"/>
<keyword evidence="1" id="KW-1133">Transmembrane helix</keyword>
<dbReference type="EMBL" id="JADIXP010000009">
    <property type="protein sequence ID" value="MBF4179275.1"/>
    <property type="molecule type" value="Genomic_DNA"/>
</dbReference>
<accession>A0ABD4KC08</accession>
<feature type="transmembrane region" description="Helical" evidence="1">
    <location>
        <begin position="20"/>
        <end position="39"/>
    </location>
</feature>
<name>A0ABD4KC08_9ENTR</name>
<evidence type="ECO:0000313" key="2">
    <source>
        <dbReference type="EMBL" id="MBF4179275.1"/>
    </source>
</evidence>
<keyword evidence="1" id="KW-0812">Transmembrane</keyword>
<sequence length="172" mass="19212">MTTTNFLPWRHQQQHACWRFWVWLFAGSGLLSLAVMISLRTGDGLKVRALEAHLAGERMIQQKLLAHRAQWQVLQKAHPQTLQAGVERAKTQAWQSSLVSLASMMPAQAWLTQLQYRKPRLMLTGFAATPVALSALAASLRQLPGFTLGPAGEMQQDAEGRWTFSFTLTSQG</sequence>
<evidence type="ECO:0000313" key="3">
    <source>
        <dbReference type="Proteomes" id="UP000628560"/>
    </source>
</evidence>
<dbReference type="InterPro" id="IPR052534">
    <property type="entry name" value="Extracell_DNA_Util/SecSys_Comp"/>
</dbReference>
<dbReference type="RefSeq" id="WP_194513799.1">
    <property type="nucleotide sequence ID" value="NZ_JADIXP010000009.1"/>
</dbReference>
<dbReference type="Proteomes" id="UP000628560">
    <property type="component" value="Unassembled WGS sequence"/>
</dbReference>
<evidence type="ECO:0000256" key="1">
    <source>
        <dbReference type="SAM" id="Phobius"/>
    </source>
</evidence>
<gene>
    <name evidence="2" type="ORF">ISP11_15495</name>
</gene>
<dbReference type="PANTHER" id="PTHR40278:SF1">
    <property type="entry name" value="DNA UTILIZATION PROTEIN HOFN"/>
    <property type="match status" value="1"/>
</dbReference>